<dbReference type="AlphaFoldDB" id="A0A3P1XVY9"/>
<comment type="similarity">
    <text evidence="2">Belongs to the glycosyl hydrolase 51 family.</text>
</comment>
<dbReference type="Pfam" id="PF06964">
    <property type="entry name" value="Alpha-L-AF_C"/>
    <property type="match status" value="1"/>
</dbReference>
<dbReference type="PANTHER" id="PTHR31776">
    <property type="entry name" value="ALPHA-L-ARABINOFURANOSIDASE 1"/>
    <property type="match status" value="1"/>
</dbReference>
<dbReference type="Proteomes" id="UP000278609">
    <property type="component" value="Unassembled WGS sequence"/>
</dbReference>
<dbReference type="Gene3D" id="3.20.20.80">
    <property type="entry name" value="Glycosidases"/>
    <property type="match status" value="1"/>
</dbReference>
<keyword evidence="6" id="KW-0325">Glycoprotein</keyword>
<dbReference type="Gene3D" id="2.60.120.260">
    <property type="entry name" value="Galactose-binding domain-like"/>
    <property type="match status" value="1"/>
</dbReference>
<evidence type="ECO:0000256" key="5">
    <source>
        <dbReference type="ARBA" id="ARBA00022801"/>
    </source>
</evidence>
<evidence type="ECO:0000313" key="9">
    <source>
        <dbReference type="Proteomes" id="UP000278609"/>
    </source>
</evidence>
<name>A0A3P1XVY9_TANFO</name>
<keyword evidence="5 8" id="KW-0378">Hydrolase</keyword>
<comment type="caution">
    <text evidence="8">The sequence shown here is derived from an EMBL/GenBank/DDBJ whole genome shotgun (WGS) entry which is preliminary data.</text>
</comment>
<reference evidence="8 9" key="1">
    <citation type="submission" date="2018-11" db="EMBL/GenBank/DDBJ databases">
        <title>Genomes From Bacteria Associated with the Canine Oral Cavity: a Test Case for Automated Genome-Based Taxonomic Assignment.</title>
        <authorList>
            <person name="Coil D.A."/>
            <person name="Jospin G."/>
            <person name="Darling A.E."/>
            <person name="Wallis C."/>
            <person name="Davis I.J."/>
            <person name="Harris S."/>
            <person name="Eisen J.A."/>
            <person name="Holcombe L.J."/>
            <person name="O'Flynn C."/>
        </authorList>
    </citation>
    <scope>NUCLEOTIDE SEQUENCE [LARGE SCALE GENOMIC DNA]</scope>
    <source>
        <strain evidence="8 9">OH2617_COT-023</strain>
    </source>
</reference>
<dbReference type="InterPro" id="IPR008979">
    <property type="entry name" value="Galactose-bd-like_sf"/>
</dbReference>
<accession>A0A3P1XVY9</accession>
<keyword evidence="4" id="KW-0732">Signal</keyword>
<dbReference type="SUPFAM" id="SSF51445">
    <property type="entry name" value="(Trans)glycosidases"/>
    <property type="match status" value="1"/>
</dbReference>
<protein>
    <recommendedName>
        <fullName evidence="3">non-reducing end alpha-L-arabinofuranosidase</fullName>
        <ecNumber evidence="3">3.2.1.55</ecNumber>
    </recommendedName>
</protein>
<gene>
    <name evidence="8" type="ORF">EII40_00820</name>
</gene>
<dbReference type="GO" id="GO:0046556">
    <property type="term" value="F:alpha-L-arabinofuranosidase activity"/>
    <property type="evidence" value="ECO:0007669"/>
    <property type="project" value="UniProtKB-EC"/>
</dbReference>
<dbReference type="InterPro" id="IPR013780">
    <property type="entry name" value="Glyco_hydro_b"/>
</dbReference>
<evidence type="ECO:0000259" key="7">
    <source>
        <dbReference type="SMART" id="SM00813"/>
    </source>
</evidence>
<proteinExistence type="inferred from homology"/>
<evidence type="ECO:0000256" key="3">
    <source>
        <dbReference type="ARBA" id="ARBA00012670"/>
    </source>
</evidence>
<dbReference type="SUPFAM" id="SSF51011">
    <property type="entry name" value="Glycosyl hydrolase domain"/>
    <property type="match status" value="1"/>
</dbReference>
<evidence type="ECO:0000256" key="4">
    <source>
        <dbReference type="ARBA" id="ARBA00022729"/>
    </source>
</evidence>
<dbReference type="Gene3D" id="2.60.40.1180">
    <property type="entry name" value="Golgi alpha-mannosidase II"/>
    <property type="match status" value="1"/>
</dbReference>
<organism evidence="8 9">
    <name type="scientific">Tannerella forsythia</name>
    <name type="common">Bacteroides forsythus</name>
    <dbReference type="NCBI Taxonomy" id="28112"/>
    <lineage>
        <taxon>Bacteria</taxon>
        <taxon>Pseudomonadati</taxon>
        <taxon>Bacteroidota</taxon>
        <taxon>Bacteroidia</taxon>
        <taxon>Bacteroidales</taxon>
        <taxon>Tannerellaceae</taxon>
        <taxon>Tannerella</taxon>
    </lineage>
</organism>
<dbReference type="InterPro" id="IPR051563">
    <property type="entry name" value="Glycosyl_Hydrolase_51"/>
</dbReference>
<dbReference type="OrthoDB" id="9758333at2"/>
<evidence type="ECO:0000256" key="1">
    <source>
        <dbReference type="ARBA" id="ARBA00001462"/>
    </source>
</evidence>
<dbReference type="GO" id="GO:0046373">
    <property type="term" value="P:L-arabinose metabolic process"/>
    <property type="evidence" value="ECO:0007669"/>
    <property type="project" value="InterPro"/>
</dbReference>
<dbReference type="PROSITE" id="PS51257">
    <property type="entry name" value="PROKAR_LIPOPROTEIN"/>
    <property type="match status" value="1"/>
</dbReference>
<dbReference type="SUPFAM" id="SSF49785">
    <property type="entry name" value="Galactose-binding domain-like"/>
    <property type="match status" value="1"/>
</dbReference>
<feature type="domain" description="Alpha-L-arabinofuranosidase C-terminal" evidence="7">
    <location>
        <begin position="472"/>
        <end position="797"/>
    </location>
</feature>
<evidence type="ECO:0000256" key="2">
    <source>
        <dbReference type="ARBA" id="ARBA00007186"/>
    </source>
</evidence>
<dbReference type="Pfam" id="PF22848">
    <property type="entry name" value="ASD1_dom"/>
    <property type="match status" value="1"/>
</dbReference>
<dbReference type="PANTHER" id="PTHR31776:SF0">
    <property type="entry name" value="ALPHA-L-ARABINOFURANOSIDASE 1"/>
    <property type="match status" value="1"/>
</dbReference>
<dbReference type="InterPro" id="IPR017853">
    <property type="entry name" value="GH"/>
</dbReference>
<sequence length="807" mass="89195">MKLRDIAVMGVWLLTACRPERPVTSSVIIDLEKPSQPVQEALYGVTLEEMNHAVEGGIYAEMIRNRSLEDGAVPYGCSYDASRNVIVTPAGWRIPFVSPCALPGWRALSSNTSLMIDTRDPLNEENRRSLFVQIASSGGSGGVVAEGFHGISIVGGERYDLSFYLRGRYGRKISVALRDTLAGRLLSQPYVVDMPEAWMRFRHTFTATDSAPNATLVFEADSGVSFHLDVVSLFPQKTWKERPNGLRADLMEAVAELSPAFVRFPGGAFAESYTPVMIPDWEGTVGPIESRKPLWSIWGYGTTNGVGLYEYLQLCEDLNARPVYVMNAGVLNQRYRSLYEDMRNMGLLALRAAGAVAYANGPATDPQGGARRAAHGHAAPFGLSAVSFGDANHGEEYVRRYRFLRRALRDTFPQMAVMAGDSAAVRDFREDRINMRYLMSADHLIASSSCLETKVRGSRRASLFVGAFGTAWGREGGTMRAAVGEAAFLVGVERNPAHICGVSYSPLLGHAGFPLNGTPAILFDASRVVKTPSYHVLQMFARNRGKEVLATEVNTYRKPLVTCGRASVVFSGDEFETSEIALNGGAVQSIFSEKEKPSDGAKYRLFGDSTMSNYTFSARIRPLKNGATMRLQVRDNGLTDERRDAISLVLTDSTAVLYRCAGTFRQPLTEAVPLSLSKDAWSMVRIECRDETIRCRIGQVELPEATVPLMPSLLSVATYDPETDTIILKVVNTTMHEEWTSLDVKGRKVEDEAELLRLSARPDSRNTFKHPDAVKPVRQTIRFRTQRPMRYGFPPNSVTILRLKVKE</sequence>
<dbReference type="EMBL" id="RQYS01000002">
    <property type="protein sequence ID" value="RRD63054.1"/>
    <property type="molecule type" value="Genomic_DNA"/>
</dbReference>
<dbReference type="InterPro" id="IPR010720">
    <property type="entry name" value="Alpha-L-AF_C"/>
</dbReference>
<dbReference type="InterPro" id="IPR055235">
    <property type="entry name" value="ASD1_cat"/>
</dbReference>
<dbReference type="SMART" id="SM00813">
    <property type="entry name" value="Alpha-L-AF_C"/>
    <property type="match status" value="1"/>
</dbReference>
<dbReference type="EC" id="3.2.1.55" evidence="3"/>
<evidence type="ECO:0000313" key="8">
    <source>
        <dbReference type="EMBL" id="RRD63054.1"/>
    </source>
</evidence>
<dbReference type="RefSeq" id="WP_124750380.1">
    <property type="nucleotide sequence ID" value="NZ_RQYS01000002.1"/>
</dbReference>
<comment type="catalytic activity">
    <reaction evidence="1">
        <text>Hydrolysis of terminal non-reducing alpha-L-arabinofuranoside residues in alpha-L-arabinosides.</text>
        <dbReference type="EC" id="3.2.1.55"/>
    </reaction>
</comment>
<evidence type="ECO:0000256" key="6">
    <source>
        <dbReference type="ARBA" id="ARBA00023180"/>
    </source>
</evidence>